<reference evidence="1" key="1">
    <citation type="submission" date="2023-04" db="EMBL/GenBank/DDBJ databases">
        <title>Comparative genomic analysis of Cohnella hashimotonis sp. nov., isolated from the International Space Station.</title>
        <authorList>
            <person name="Venkateswaran K."/>
            <person name="Simpson A."/>
        </authorList>
    </citation>
    <scope>NUCLEOTIDE SEQUENCE</scope>
    <source>
        <strain evidence="1">F6_2S_P_1</strain>
    </source>
</reference>
<evidence type="ECO:0000313" key="2">
    <source>
        <dbReference type="Proteomes" id="UP001161691"/>
    </source>
</evidence>
<dbReference type="InterPro" id="IPR007351">
    <property type="entry name" value="YjbR"/>
</dbReference>
<dbReference type="InterPro" id="IPR038056">
    <property type="entry name" value="YjbR-like_sf"/>
</dbReference>
<dbReference type="SUPFAM" id="SSF142906">
    <property type="entry name" value="YjbR-like"/>
    <property type="match status" value="1"/>
</dbReference>
<gene>
    <name evidence="1" type="ORF">KB449_22130</name>
</gene>
<dbReference type="InterPro" id="IPR058532">
    <property type="entry name" value="YjbR/MT2646/Rv2570-like"/>
</dbReference>
<dbReference type="Gene3D" id="3.90.1150.30">
    <property type="match status" value="1"/>
</dbReference>
<dbReference type="GO" id="GO:0003677">
    <property type="term" value="F:DNA binding"/>
    <property type="evidence" value="ECO:0007669"/>
    <property type="project" value="UniProtKB-KW"/>
</dbReference>
<sequence>MNVPSLVKYILTKKGAIKDYPFGDQPLVLKVSGKVFALVDERGEPPSVSLKCDPVLAESLRQQYAAVIPGYHLNKMHWNTVRLDGTVPDEDLKAMVDHSYDAVVSKLKKADREALEMRLAPYPKDDDARRNKQ</sequence>
<dbReference type="Pfam" id="PF04237">
    <property type="entry name" value="YjbR"/>
    <property type="match status" value="1"/>
</dbReference>
<keyword evidence="2" id="KW-1185">Reference proteome</keyword>
<dbReference type="Proteomes" id="UP001161691">
    <property type="component" value="Unassembled WGS sequence"/>
</dbReference>
<proteinExistence type="predicted"/>
<protein>
    <submittedName>
        <fullName evidence="1">MmcQ/YjbR family DNA-binding protein</fullName>
    </submittedName>
</protein>
<dbReference type="PANTHER" id="PTHR35145">
    <property type="entry name" value="CYTOPLASMIC PROTEIN-RELATED"/>
    <property type="match status" value="1"/>
</dbReference>
<comment type="caution">
    <text evidence="1">The sequence shown here is derived from an EMBL/GenBank/DDBJ whole genome shotgun (WGS) entry which is preliminary data.</text>
</comment>
<dbReference type="EMBL" id="JAGRPV010000001">
    <property type="protein sequence ID" value="MDI4647666.1"/>
    <property type="molecule type" value="Genomic_DNA"/>
</dbReference>
<name>A0ABT6TLG0_9BACL</name>
<accession>A0ABT6TLG0</accession>
<keyword evidence="1" id="KW-0238">DNA-binding</keyword>
<evidence type="ECO:0000313" key="1">
    <source>
        <dbReference type="EMBL" id="MDI4647666.1"/>
    </source>
</evidence>
<dbReference type="RefSeq" id="WP_282910417.1">
    <property type="nucleotide sequence ID" value="NZ_JAGRPV010000001.1"/>
</dbReference>
<dbReference type="PANTHER" id="PTHR35145:SF1">
    <property type="entry name" value="CYTOPLASMIC PROTEIN"/>
    <property type="match status" value="1"/>
</dbReference>
<organism evidence="1 2">
    <name type="scientific">Cohnella hashimotonis</name>
    <dbReference type="NCBI Taxonomy" id="2826895"/>
    <lineage>
        <taxon>Bacteria</taxon>
        <taxon>Bacillati</taxon>
        <taxon>Bacillota</taxon>
        <taxon>Bacilli</taxon>
        <taxon>Bacillales</taxon>
        <taxon>Paenibacillaceae</taxon>
        <taxon>Cohnella</taxon>
    </lineage>
</organism>